<evidence type="ECO:0008006" key="4">
    <source>
        <dbReference type="Google" id="ProtNLM"/>
    </source>
</evidence>
<name>I2FVH2_USTHO</name>
<feature type="chain" id="PRO_5003658312" description="Mig1 protein" evidence="1">
    <location>
        <begin position="22"/>
        <end position="174"/>
    </location>
</feature>
<evidence type="ECO:0000256" key="1">
    <source>
        <dbReference type="SAM" id="SignalP"/>
    </source>
</evidence>
<dbReference type="AlphaFoldDB" id="I2FVH2"/>
<proteinExistence type="predicted"/>
<reference evidence="2 3" key="1">
    <citation type="journal article" date="2012" name="Plant Cell">
        <title>Genome comparison of barley and maize smut fungi reveals targeted loss of RNA silencing components and species-specific presence of transposable elements.</title>
        <authorList>
            <person name="Laurie J.D."/>
            <person name="Ali S."/>
            <person name="Linning R."/>
            <person name="Mannhaupt G."/>
            <person name="Wong P."/>
            <person name="Gueldener U."/>
            <person name="Muensterkoetter M."/>
            <person name="Moore R."/>
            <person name="Kahmann R."/>
            <person name="Bakkeren G."/>
            <person name="Schirawski J."/>
        </authorList>
    </citation>
    <scope>NUCLEOTIDE SEQUENCE [LARGE SCALE GENOMIC DNA]</scope>
    <source>
        <strain evidence="3">Uh4875-4</strain>
    </source>
</reference>
<dbReference type="HOGENOM" id="CLU_1714672_0_0_1"/>
<organism evidence="2 3">
    <name type="scientific">Ustilago hordei</name>
    <name type="common">Barley covered smut fungus</name>
    <dbReference type="NCBI Taxonomy" id="120017"/>
    <lineage>
        <taxon>Eukaryota</taxon>
        <taxon>Fungi</taxon>
        <taxon>Dikarya</taxon>
        <taxon>Basidiomycota</taxon>
        <taxon>Ustilaginomycotina</taxon>
        <taxon>Ustilaginomycetes</taxon>
        <taxon>Ustilaginales</taxon>
        <taxon>Ustilaginaceae</taxon>
        <taxon>Ustilago</taxon>
    </lineage>
</organism>
<comment type="caution">
    <text evidence="2">The sequence shown here is derived from an EMBL/GenBank/DDBJ whole genome shotgun (WGS) entry which is preliminary data.</text>
</comment>
<accession>I2FVH2</accession>
<keyword evidence="1" id="KW-0732">Signal</keyword>
<evidence type="ECO:0000313" key="3">
    <source>
        <dbReference type="Proteomes" id="UP000006174"/>
    </source>
</evidence>
<dbReference type="OrthoDB" id="10366945at2759"/>
<keyword evidence="3" id="KW-1185">Reference proteome</keyword>
<feature type="signal peptide" evidence="1">
    <location>
        <begin position="1"/>
        <end position="21"/>
    </location>
</feature>
<evidence type="ECO:0000313" key="2">
    <source>
        <dbReference type="EMBL" id="CCF50915.1"/>
    </source>
</evidence>
<sequence length="174" mass="19147">MNSLRLILLLSTLSALSAAFAQNCELKFTPLLPRNSDFNKACSADSTTISPCFHHVSGSLHSANITFGPPFSEKDESILAGPIIKDGFLTDFTFDTRMEYYINYTAEGIGLRYQPGGSEDSCFHLSWAASSGRAVDWNFRAALANGGEKLFDMNEAYAGFKQVCGHVDLWLEKK</sequence>
<dbReference type="Proteomes" id="UP000006174">
    <property type="component" value="Unassembled WGS sequence"/>
</dbReference>
<dbReference type="EMBL" id="CAGI01000159">
    <property type="protein sequence ID" value="CCF50915.1"/>
    <property type="molecule type" value="Genomic_DNA"/>
</dbReference>
<protein>
    <recommendedName>
        <fullName evidence="4">Mig1 protein</fullName>
    </recommendedName>
</protein>
<gene>
    <name evidence="2" type="ORF">UHOR_06803</name>
</gene>